<name>A0A0V1LFR8_9BILA</name>
<comment type="caution">
    <text evidence="1">The sequence shown here is derived from an EMBL/GenBank/DDBJ whole genome shotgun (WGS) entry which is preliminary data.</text>
</comment>
<accession>A0A0V1LFR8</accession>
<evidence type="ECO:0000313" key="2">
    <source>
        <dbReference type="Proteomes" id="UP000054721"/>
    </source>
</evidence>
<organism evidence="1 2">
    <name type="scientific">Trichinella nativa</name>
    <dbReference type="NCBI Taxonomy" id="6335"/>
    <lineage>
        <taxon>Eukaryota</taxon>
        <taxon>Metazoa</taxon>
        <taxon>Ecdysozoa</taxon>
        <taxon>Nematoda</taxon>
        <taxon>Enoplea</taxon>
        <taxon>Dorylaimia</taxon>
        <taxon>Trichinellida</taxon>
        <taxon>Trichinellidae</taxon>
        <taxon>Trichinella</taxon>
    </lineage>
</organism>
<keyword evidence="2" id="KW-1185">Reference proteome</keyword>
<dbReference type="EMBL" id="JYDW01000058">
    <property type="protein sequence ID" value="KRZ58372.1"/>
    <property type="molecule type" value="Genomic_DNA"/>
</dbReference>
<dbReference type="OrthoDB" id="10473647at2759"/>
<sequence>MTFCFRMDLLQPNFQQILLYSLSGHGGSMYPKFTRCHRWFVSNCATICRGDSVCESKFFVNTERIMMKSHESAESGNRRTIFTIGNLQTGSGVLHCSDGSGFMVLFTRNIKDLVECHFQISGCVGQSEKFIDFSASLQKLIYLSFLIFLLFEMEKFVIIRRCCFTELVSRFALVELNPQNWLNCSEEISCPDLSFCDVQA</sequence>
<dbReference type="Proteomes" id="UP000054721">
    <property type="component" value="Unassembled WGS sequence"/>
</dbReference>
<protein>
    <submittedName>
        <fullName evidence="1">Uncharacterized protein</fullName>
    </submittedName>
</protein>
<proteinExistence type="predicted"/>
<reference evidence="1 2" key="1">
    <citation type="submission" date="2015-05" db="EMBL/GenBank/DDBJ databases">
        <title>Evolution of Trichinella species and genotypes.</title>
        <authorList>
            <person name="Korhonen P.K."/>
            <person name="Edoardo P."/>
            <person name="Giuseppe L.R."/>
            <person name="Gasser R.B."/>
        </authorList>
    </citation>
    <scope>NUCLEOTIDE SEQUENCE [LARGE SCALE GENOMIC DNA]</scope>
    <source>
        <strain evidence="1">ISS10</strain>
    </source>
</reference>
<dbReference type="AlphaFoldDB" id="A0A0V1LFR8"/>
<gene>
    <name evidence="1" type="ORF">T02_10036</name>
</gene>
<evidence type="ECO:0000313" key="1">
    <source>
        <dbReference type="EMBL" id="KRZ58372.1"/>
    </source>
</evidence>